<dbReference type="CDD" id="cd22004">
    <property type="entry name" value="HMG-box_SOX"/>
    <property type="match status" value="1"/>
</dbReference>
<accession>A0AAN9B7P0</accession>
<feature type="region of interest" description="Disordered" evidence="6">
    <location>
        <begin position="250"/>
        <end position="335"/>
    </location>
</feature>
<dbReference type="InterPro" id="IPR036910">
    <property type="entry name" value="HMG_box_dom_sf"/>
</dbReference>
<feature type="compositionally biased region" description="Gly residues" evidence="6">
    <location>
        <begin position="978"/>
        <end position="987"/>
    </location>
</feature>
<dbReference type="GO" id="GO:0005634">
    <property type="term" value="C:nucleus"/>
    <property type="evidence" value="ECO:0007669"/>
    <property type="project" value="UniProtKB-UniRule"/>
</dbReference>
<dbReference type="PRINTS" id="PR00886">
    <property type="entry name" value="HIGHMOBLTY12"/>
</dbReference>
<evidence type="ECO:0000256" key="3">
    <source>
        <dbReference type="ARBA" id="ARBA00023163"/>
    </source>
</evidence>
<feature type="compositionally biased region" description="Basic and acidic residues" evidence="6">
    <location>
        <begin position="378"/>
        <end position="401"/>
    </location>
</feature>
<proteinExistence type="predicted"/>
<feature type="DNA-binding region" description="HMG box" evidence="5">
    <location>
        <begin position="335"/>
        <end position="403"/>
    </location>
</feature>
<evidence type="ECO:0000256" key="5">
    <source>
        <dbReference type="PROSITE-ProRule" id="PRU00267"/>
    </source>
</evidence>
<keyword evidence="9" id="KW-1185">Reference proteome</keyword>
<dbReference type="InterPro" id="IPR050140">
    <property type="entry name" value="SRY-related_HMG-box_TF-like"/>
</dbReference>
<comment type="caution">
    <text evidence="8">The sequence shown here is derived from an EMBL/GenBank/DDBJ whole genome shotgun (WGS) entry which is preliminary data.</text>
</comment>
<dbReference type="SUPFAM" id="SSF47095">
    <property type="entry name" value="HMG-box"/>
    <property type="match status" value="1"/>
</dbReference>
<evidence type="ECO:0000259" key="7">
    <source>
        <dbReference type="PROSITE" id="PS50118"/>
    </source>
</evidence>
<dbReference type="SMART" id="SM00398">
    <property type="entry name" value="HMG"/>
    <property type="match status" value="1"/>
</dbReference>
<evidence type="ECO:0000256" key="4">
    <source>
        <dbReference type="ARBA" id="ARBA00023242"/>
    </source>
</evidence>
<dbReference type="GO" id="GO:0001228">
    <property type="term" value="F:DNA-binding transcription activator activity, RNA polymerase II-specific"/>
    <property type="evidence" value="ECO:0007669"/>
    <property type="project" value="TreeGrafter"/>
</dbReference>
<feature type="region of interest" description="Disordered" evidence="6">
    <location>
        <begin position="185"/>
        <end position="226"/>
    </location>
</feature>
<dbReference type="PANTHER" id="PTHR10270">
    <property type="entry name" value="SOX TRANSCRIPTION FACTOR"/>
    <property type="match status" value="1"/>
</dbReference>
<feature type="domain" description="HMG box" evidence="7">
    <location>
        <begin position="335"/>
        <end position="403"/>
    </location>
</feature>
<feature type="compositionally biased region" description="Polar residues" evidence="6">
    <location>
        <begin position="958"/>
        <end position="967"/>
    </location>
</feature>
<name>A0AAN9B7P0_9CAEN</name>
<keyword evidence="1" id="KW-0805">Transcription regulation</keyword>
<dbReference type="Pfam" id="PF00505">
    <property type="entry name" value="HMG_box"/>
    <property type="match status" value="1"/>
</dbReference>
<dbReference type="PANTHER" id="PTHR10270:SF317">
    <property type="entry name" value="TRANSCRIPTION FACTOR SOX-15-RELATED"/>
    <property type="match status" value="1"/>
</dbReference>
<dbReference type="PROSITE" id="PS50118">
    <property type="entry name" value="HMG_BOX_2"/>
    <property type="match status" value="1"/>
</dbReference>
<feature type="region of interest" description="Disordered" evidence="6">
    <location>
        <begin position="488"/>
        <end position="507"/>
    </location>
</feature>
<evidence type="ECO:0000256" key="6">
    <source>
        <dbReference type="SAM" id="MobiDB-lite"/>
    </source>
</evidence>
<dbReference type="EMBL" id="JBAMIC010000011">
    <property type="protein sequence ID" value="KAK7100131.1"/>
    <property type="molecule type" value="Genomic_DNA"/>
</dbReference>
<feature type="compositionally biased region" description="Pro residues" evidence="6">
    <location>
        <begin position="10"/>
        <end position="26"/>
    </location>
</feature>
<feature type="compositionally biased region" description="Pro residues" evidence="6">
    <location>
        <begin position="283"/>
        <end position="292"/>
    </location>
</feature>
<dbReference type="GO" id="GO:0030154">
    <property type="term" value="P:cell differentiation"/>
    <property type="evidence" value="ECO:0007669"/>
    <property type="project" value="TreeGrafter"/>
</dbReference>
<keyword evidence="2 5" id="KW-0238">DNA-binding</keyword>
<dbReference type="FunFam" id="1.10.30.10:FF:000003">
    <property type="entry name" value="Putative transcription factor SOX-6"/>
    <property type="match status" value="1"/>
</dbReference>
<evidence type="ECO:0000256" key="1">
    <source>
        <dbReference type="ARBA" id="ARBA00023015"/>
    </source>
</evidence>
<feature type="compositionally biased region" description="Polar residues" evidence="6">
    <location>
        <begin position="264"/>
        <end position="274"/>
    </location>
</feature>
<feature type="compositionally biased region" description="Low complexity" evidence="6">
    <location>
        <begin position="310"/>
        <end position="325"/>
    </location>
</feature>
<feature type="compositionally biased region" description="Low complexity" evidence="6">
    <location>
        <begin position="35"/>
        <end position="48"/>
    </location>
</feature>
<feature type="compositionally biased region" description="Low complexity" evidence="6">
    <location>
        <begin position="968"/>
        <end position="977"/>
    </location>
</feature>
<organism evidence="8 9">
    <name type="scientific">Littorina saxatilis</name>
    <dbReference type="NCBI Taxonomy" id="31220"/>
    <lineage>
        <taxon>Eukaryota</taxon>
        <taxon>Metazoa</taxon>
        <taxon>Spiralia</taxon>
        <taxon>Lophotrochozoa</taxon>
        <taxon>Mollusca</taxon>
        <taxon>Gastropoda</taxon>
        <taxon>Caenogastropoda</taxon>
        <taxon>Littorinimorpha</taxon>
        <taxon>Littorinoidea</taxon>
        <taxon>Littorinidae</taxon>
        <taxon>Littorina</taxon>
    </lineage>
</organism>
<feature type="region of interest" description="Disordered" evidence="6">
    <location>
        <begin position="1"/>
        <end position="48"/>
    </location>
</feature>
<keyword evidence="3" id="KW-0804">Transcription</keyword>
<evidence type="ECO:0000313" key="8">
    <source>
        <dbReference type="EMBL" id="KAK7100131.1"/>
    </source>
</evidence>
<evidence type="ECO:0000313" key="9">
    <source>
        <dbReference type="Proteomes" id="UP001374579"/>
    </source>
</evidence>
<feature type="region of interest" description="Disordered" evidence="6">
    <location>
        <begin position="513"/>
        <end position="564"/>
    </location>
</feature>
<dbReference type="Gene3D" id="1.10.30.10">
    <property type="entry name" value="High mobility group box domain"/>
    <property type="match status" value="1"/>
</dbReference>
<feature type="compositionally biased region" description="Polar residues" evidence="6">
    <location>
        <begin position="540"/>
        <end position="564"/>
    </location>
</feature>
<feature type="region of interest" description="Disordered" evidence="6">
    <location>
        <begin position="584"/>
        <end position="694"/>
    </location>
</feature>
<feature type="compositionally biased region" description="Basic residues" evidence="6">
    <location>
        <begin position="402"/>
        <end position="415"/>
    </location>
</feature>
<feature type="region of interest" description="Disordered" evidence="6">
    <location>
        <begin position="724"/>
        <end position="752"/>
    </location>
</feature>
<dbReference type="InterPro" id="IPR009071">
    <property type="entry name" value="HMG_box_dom"/>
</dbReference>
<protein>
    <recommendedName>
        <fullName evidence="7">HMG box domain-containing protein</fullName>
    </recommendedName>
</protein>
<keyword evidence="4 5" id="KW-0539">Nucleus</keyword>
<feature type="compositionally biased region" description="Polar residues" evidence="6">
    <location>
        <begin position="197"/>
        <end position="206"/>
    </location>
</feature>
<feature type="region of interest" description="Disordered" evidence="6">
    <location>
        <begin position="66"/>
        <end position="93"/>
    </location>
</feature>
<dbReference type="Proteomes" id="UP001374579">
    <property type="component" value="Unassembled WGS sequence"/>
</dbReference>
<sequence length="1018" mass="110246">MVKLTEEPPNSTPPPTLSAMVDPPPLHIHEAKDFSSGSPATSSSSSDISSVACALYTSSLMEPQSQLGQQELSQQYQLHQQEQSFHQQEQQLLSKSPAGGIGMCQNSQPVDCLEMEVAGLSEMPNHLQNADGSRLSHPHMDNLEASSPRTFPPHSQHMQSPSCLEASRMNHYPQGFEAHPRFPQHSPHMPGVGDPRFSSQHCSPSQGFEAPRLSHPPMHQPSSDLSGFCQPPSAHSVGPMLGDMMSEYPYHSHPHHHRGYSPLRGSSSSNMASSPTVPYSPFSLPPPPPPSRAPGCWDWGLTPSRALLAGGDMSSSSGTSSRGPGVASRKSESRIRRPMNSFMVWSRDERKRLAAENPDVHNADLSKMLGKKWKEMTATDKQPFHEEAERLSSKHKEDHPQYKYRPRRRKQPKRVCRRGLIKHSLHHSDHECPDSSSPLRCSASASSSVGFQGYGAALADLVTSTVEGDIAAKIEVLGYDGVMEDGVSSKDGARGPGCGDTEHSKTNAPILTDLLHTPESSPPSSPEFQKARHKQANGAPASSASKNLTSLELPSKSSSLMTSLTRKRAGSYAKSYGLHHPYSQQGALSAREKVSPPGGILTPDRSPMEAGRESVFQFPSESEDVISSHPFSRHHHSNGVVADPSPPESYYMRKLNGGGKGGRRGGGDSNGVNGDFAPGGMYTHTPTSTNLSSNSDNLVTLRSLVSQPPGALAFKYEASSSTTLTAAIPPPSHSRPPHSSAPQDDVTSPLTSPMTQSAVLCQVETKTKVYLPAGSFNHRHPSQLFGFNHHRNRGTDNANRHQENYQVFNMNGPCRGSGRNYMGNGHHDRKVSGKQSVDMNTNLMRVSEIEGLGDFDKKEFDRYLPPQAFLIDPSQQSISRDPSHLMPEGASQLTFRNSSQWHVPNSSQYISQDSYYGSYSYEPCNGFEQSVLPNNNQSIASHSAMTLDGVTSFRHSETSPYSDDASATFSPSDTGSSGSEGTGGYLGGKSPAEMSSHTGGELCLYDMDNSCMVIGGQQ</sequence>
<gene>
    <name evidence="8" type="ORF">V1264_023126</name>
</gene>
<dbReference type="GO" id="GO:0000978">
    <property type="term" value="F:RNA polymerase II cis-regulatory region sequence-specific DNA binding"/>
    <property type="evidence" value="ECO:0007669"/>
    <property type="project" value="TreeGrafter"/>
</dbReference>
<dbReference type="AlphaFoldDB" id="A0AAN9B7P0"/>
<reference evidence="8 9" key="1">
    <citation type="submission" date="2024-02" db="EMBL/GenBank/DDBJ databases">
        <title>Chromosome-scale genome assembly of the rough periwinkle Littorina saxatilis.</title>
        <authorList>
            <person name="De Jode A."/>
            <person name="Faria R."/>
            <person name="Formenti G."/>
            <person name="Sims Y."/>
            <person name="Smith T.P."/>
            <person name="Tracey A."/>
            <person name="Wood J.M.D."/>
            <person name="Zagrodzka Z.B."/>
            <person name="Johannesson K."/>
            <person name="Butlin R.K."/>
            <person name="Leder E.H."/>
        </authorList>
    </citation>
    <scope>NUCLEOTIDE SEQUENCE [LARGE SCALE GENOMIC DNA]</scope>
    <source>
        <strain evidence="8">Snail1</strain>
        <tissue evidence="8">Muscle</tissue>
    </source>
</reference>
<feature type="region of interest" description="Disordered" evidence="6">
    <location>
        <begin position="378"/>
        <end position="415"/>
    </location>
</feature>
<feature type="region of interest" description="Disordered" evidence="6">
    <location>
        <begin position="954"/>
        <end position="993"/>
    </location>
</feature>
<evidence type="ECO:0000256" key="2">
    <source>
        <dbReference type="ARBA" id="ARBA00023125"/>
    </source>
</evidence>